<dbReference type="OrthoDB" id="7478319at2"/>
<dbReference type="EMBL" id="QURL01000012">
    <property type="protein sequence ID" value="RFC61873.1"/>
    <property type="molecule type" value="Genomic_DNA"/>
</dbReference>
<organism evidence="4 5">
    <name type="scientific">Fulvimarina endophytica</name>
    <dbReference type="NCBI Taxonomy" id="2293836"/>
    <lineage>
        <taxon>Bacteria</taxon>
        <taxon>Pseudomonadati</taxon>
        <taxon>Pseudomonadota</taxon>
        <taxon>Alphaproteobacteria</taxon>
        <taxon>Hyphomicrobiales</taxon>
        <taxon>Aurantimonadaceae</taxon>
        <taxon>Fulvimarina</taxon>
    </lineage>
</organism>
<keyword evidence="3" id="KW-0732">Signal</keyword>
<protein>
    <submittedName>
        <fullName evidence="4">VIRB2 type IV secretion</fullName>
    </submittedName>
</protein>
<comment type="subcellular location">
    <subcellularLocation>
        <location evidence="1">Membrane</location>
        <topology evidence="1">Multi-pass membrane protein</topology>
    </subcellularLocation>
</comment>
<reference evidence="4 5" key="1">
    <citation type="submission" date="2018-08" db="EMBL/GenBank/DDBJ databases">
        <title>Fulvimarina sp. 85, whole genome shotgun sequence.</title>
        <authorList>
            <person name="Tuo L."/>
        </authorList>
    </citation>
    <scope>NUCLEOTIDE SEQUENCE [LARGE SCALE GENOMIC DNA]</scope>
    <source>
        <strain evidence="4 5">85</strain>
    </source>
</reference>
<evidence type="ECO:0000256" key="2">
    <source>
        <dbReference type="SAM" id="Phobius"/>
    </source>
</evidence>
<feature type="transmembrane region" description="Helical" evidence="2">
    <location>
        <begin position="42"/>
        <end position="66"/>
    </location>
</feature>
<keyword evidence="2" id="KW-0812">Transmembrane</keyword>
<evidence type="ECO:0000256" key="1">
    <source>
        <dbReference type="ARBA" id="ARBA00004141"/>
    </source>
</evidence>
<gene>
    <name evidence="4" type="ORF">DYI37_18775</name>
</gene>
<dbReference type="Pfam" id="PF04956">
    <property type="entry name" value="TrbC"/>
    <property type="match status" value="1"/>
</dbReference>
<keyword evidence="2" id="KW-0472">Membrane</keyword>
<keyword evidence="5" id="KW-1185">Reference proteome</keyword>
<feature type="transmembrane region" description="Helical" evidence="2">
    <location>
        <begin position="73"/>
        <end position="94"/>
    </location>
</feature>
<accession>A0A371WY17</accession>
<comment type="caution">
    <text evidence="4">The sequence shown here is derived from an EMBL/GenBank/DDBJ whole genome shotgun (WGS) entry which is preliminary data.</text>
</comment>
<dbReference type="InterPro" id="IPR007039">
    <property type="entry name" value="TrbC/VirB2"/>
</dbReference>
<name>A0A371WY17_9HYPH</name>
<dbReference type="GO" id="GO:0016020">
    <property type="term" value="C:membrane"/>
    <property type="evidence" value="ECO:0007669"/>
    <property type="project" value="UniProtKB-SubCell"/>
</dbReference>
<dbReference type="AlphaFoldDB" id="A0A371WY17"/>
<dbReference type="RefSeq" id="WP_116684814.1">
    <property type="nucleotide sequence ID" value="NZ_QURL01000012.1"/>
</dbReference>
<evidence type="ECO:0000256" key="3">
    <source>
        <dbReference type="SAM" id="SignalP"/>
    </source>
</evidence>
<evidence type="ECO:0000313" key="5">
    <source>
        <dbReference type="Proteomes" id="UP000264310"/>
    </source>
</evidence>
<feature type="chain" id="PRO_5016588181" evidence="3">
    <location>
        <begin position="25"/>
        <end position="97"/>
    </location>
</feature>
<evidence type="ECO:0000313" key="4">
    <source>
        <dbReference type="EMBL" id="RFC61873.1"/>
    </source>
</evidence>
<proteinExistence type="predicted"/>
<keyword evidence="2" id="KW-1133">Transmembrane helix</keyword>
<dbReference type="Proteomes" id="UP000264310">
    <property type="component" value="Unassembled WGS sequence"/>
</dbReference>
<sequence>MTPRLNTLLPILAIALMASEPALAQALDLSPVQALLQGLIDIITGPLGIAIGTLALIGVFLSWLFGIVDFRQAMWTIVGIAGVAAAPTIVGSIWSTT</sequence>
<feature type="signal peptide" evidence="3">
    <location>
        <begin position="1"/>
        <end position="24"/>
    </location>
</feature>